<dbReference type="KEGG" id="cbw:RR42_s1661"/>
<dbReference type="EMBL" id="CP010537">
    <property type="protein sequence ID" value="AJG23249.1"/>
    <property type="molecule type" value="Genomic_DNA"/>
</dbReference>
<reference evidence="5 6" key="1">
    <citation type="journal article" date="2015" name="Genome Announc.">
        <title>Complete Genome Sequence of Cupriavidus basilensis 4G11, Isolated from the Oak Ridge Field Research Center Site.</title>
        <authorList>
            <person name="Ray J."/>
            <person name="Waters R.J."/>
            <person name="Skerker J.M."/>
            <person name="Kuehl J.V."/>
            <person name="Price M.N."/>
            <person name="Huang J."/>
            <person name="Chakraborty R."/>
            <person name="Arkin A.P."/>
            <person name="Deutschbauer A."/>
        </authorList>
    </citation>
    <scope>NUCLEOTIDE SEQUENCE [LARGE SCALE GENOMIC DNA]</scope>
    <source>
        <strain evidence="5">4G11</strain>
    </source>
</reference>
<keyword evidence="2 3" id="KW-0732">Signal</keyword>
<dbReference type="CDD" id="cd20013">
    <property type="entry name" value="PBP1_RPA0985_benzoate-like"/>
    <property type="match status" value="1"/>
</dbReference>
<evidence type="ECO:0000313" key="6">
    <source>
        <dbReference type="Proteomes" id="UP000031843"/>
    </source>
</evidence>
<dbReference type="Gene3D" id="3.40.50.2300">
    <property type="match status" value="2"/>
</dbReference>
<proteinExistence type="inferred from homology"/>
<dbReference type="PANTHER" id="PTHR30483">
    <property type="entry name" value="LEUCINE-SPECIFIC-BINDING PROTEIN"/>
    <property type="match status" value="1"/>
</dbReference>
<name>A0A0C4YMH6_9BURK</name>
<dbReference type="AlphaFoldDB" id="A0A0C4YMH6"/>
<organism evidence="5 6">
    <name type="scientific">Cupriavidus basilensis</name>
    <dbReference type="NCBI Taxonomy" id="68895"/>
    <lineage>
        <taxon>Bacteria</taxon>
        <taxon>Pseudomonadati</taxon>
        <taxon>Pseudomonadota</taxon>
        <taxon>Betaproteobacteria</taxon>
        <taxon>Burkholderiales</taxon>
        <taxon>Burkholderiaceae</taxon>
        <taxon>Cupriavidus</taxon>
    </lineage>
</organism>
<dbReference type="STRING" id="68895.RR42_s1661"/>
<evidence type="ECO:0000256" key="2">
    <source>
        <dbReference type="ARBA" id="ARBA00022729"/>
    </source>
</evidence>
<dbReference type="InterPro" id="IPR051010">
    <property type="entry name" value="BCAA_transport"/>
</dbReference>
<accession>A0A0C4YMH6</accession>
<dbReference type="InterPro" id="IPR028082">
    <property type="entry name" value="Peripla_BP_I"/>
</dbReference>
<keyword evidence="6" id="KW-1185">Reference proteome</keyword>
<dbReference type="InterPro" id="IPR028081">
    <property type="entry name" value="Leu-bd"/>
</dbReference>
<dbReference type="RefSeq" id="WP_043354987.1">
    <property type="nucleotide sequence ID" value="NZ_CP010537.1"/>
</dbReference>
<dbReference type="Pfam" id="PF13458">
    <property type="entry name" value="Peripla_BP_6"/>
    <property type="match status" value="1"/>
</dbReference>
<evidence type="ECO:0000313" key="5">
    <source>
        <dbReference type="EMBL" id="AJG23249.1"/>
    </source>
</evidence>
<feature type="signal peptide" evidence="3">
    <location>
        <begin position="1"/>
        <end position="25"/>
    </location>
</feature>
<evidence type="ECO:0000256" key="3">
    <source>
        <dbReference type="SAM" id="SignalP"/>
    </source>
</evidence>
<dbReference type="Proteomes" id="UP000031843">
    <property type="component" value="Chromosome secondary"/>
</dbReference>
<feature type="chain" id="PRO_5002173970" evidence="3">
    <location>
        <begin position="26"/>
        <end position="391"/>
    </location>
</feature>
<feature type="domain" description="Leucine-binding protein" evidence="4">
    <location>
        <begin position="28"/>
        <end position="370"/>
    </location>
</feature>
<evidence type="ECO:0000256" key="1">
    <source>
        <dbReference type="ARBA" id="ARBA00010062"/>
    </source>
</evidence>
<evidence type="ECO:0000259" key="4">
    <source>
        <dbReference type="Pfam" id="PF13458"/>
    </source>
</evidence>
<protein>
    <submittedName>
        <fullName evidence="5">ABC transporter substrate-binding protein</fullName>
    </submittedName>
</protein>
<dbReference type="PANTHER" id="PTHR30483:SF6">
    <property type="entry name" value="PERIPLASMIC BINDING PROTEIN OF ABC TRANSPORTER FOR NATURAL AMINO ACIDS"/>
    <property type="match status" value="1"/>
</dbReference>
<comment type="similarity">
    <text evidence="1">Belongs to the leucine-binding protein family.</text>
</comment>
<dbReference type="OrthoDB" id="9794229at2"/>
<dbReference type="SUPFAM" id="SSF53822">
    <property type="entry name" value="Periplasmic binding protein-like I"/>
    <property type="match status" value="1"/>
</dbReference>
<gene>
    <name evidence="5" type="ORF">RR42_s1661</name>
</gene>
<sequence>MTFAPLLRALAACSVLAVAPSLAHAADPVRIGLIAPFSGSFADYGKQMEGGIKAFQKLNGDTVAGRKVQIISKDTTGPAPDVAKRLAQELVVRDKVDVLAGFGLTPEALAVAPIAEQASKPMVIFNAASSSITTKSAYIARVSMTLPQISAPMATWAIKNKVRKVVTLVADYAPGIDAETAFKTNFIGGGGQVVESIRVPLRNPEFAPFIQRIKDARPEAVFLFLPAGEQGVAFMKGFRERGLAEAGIRVIATGDLTDDHVLPAMGDATLGVITSFHYSMAHDSPENKTFLKAFAEANPGAGRPNFMAVAAYDGMRAIYDALKKTGGATDGGKFVAALKGMKIASPRGPIMIDPDTRDVVQTVYIRRVEKVGGELHNVEFDKFDNVKDPGK</sequence>